<dbReference type="Proteomes" id="UP001234178">
    <property type="component" value="Unassembled WGS sequence"/>
</dbReference>
<protein>
    <submittedName>
        <fullName evidence="2">Uncharacterized protein</fullName>
    </submittedName>
</protein>
<feature type="compositionally biased region" description="Polar residues" evidence="1">
    <location>
        <begin position="117"/>
        <end position="126"/>
    </location>
</feature>
<evidence type="ECO:0000256" key="1">
    <source>
        <dbReference type="SAM" id="MobiDB-lite"/>
    </source>
</evidence>
<gene>
    <name evidence="2" type="ORF">OUZ56_033832</name>
</gene>
<evidence type="ECO:0000313" key="2">
    <source>
        <dbReference type="EMBL" id="KAK4017882.1"/>
    </source>
</evidence>
<proteinExistence type="predicted"/>
<organism evidence="2 3">
    <name type="scientific">Daphnia magna</name>
    <dbReference type="NCBI Taxonomy" id="35525"/>
    <lineage>
        <taxon>Eukaryota</taxon>
        <taxon>Metazoa</taxon>
        <taxon>Ecdysozoa</taxon>
        <taxon>Arthropoda</taxon>
        <taxon>Crustacea</taxon>
        <taxon>Branchiopoda</taxon>
        <taxon>Diplostraca</taxon>
        <taxon>Cladocera</taxon>
        <taxon>Anomopoda</taxon>
        <taxon>Daphniidae</taxon>
        <taxon>Daphnia</taxon>
    </lineage>
</organism>
<feature type="region of interest" description="Disordered" evidence="1">
    <location>
        <begin position="104"/>
        <end position="126"/>
    </location>
</feature>
<keyword evidence="3" id="KW-1185">Reference proteome</keyword>
<evidence type="ECO:0000313" key="3">
    <source>
        <dbReference type="Proteomes" id="UP001234178"/>
    </source>
</evidence>
<dbReference type="EMBL" id="JAOYFB010000030">
    <property type="protein sequence ID" value="KAK4017882.1"/>
    <property type="molecule type" value="Genomic_DNA"/>
</dbReference>
<feature type="compositionally biased region" description="Basic and acidic residues" evidence="1">
    <location>
        <begin position="15"/>
        <end position="56"/>
    </location>
</feature>
<comment type="caution">
    <text evidence="2">The sequence shown here is derived from an EMBL/GenBank/DDBJ whole genome shotgun (WGS) entry which is preliminary data.</text>
</comment>
<sequence>MQKKSNPRLPSCPRDPSRRLHPEQSPELLGEVKFRQSDFRNPENQSDSRSDSEGTSRHQQQFPRLPNDWEDTAAQAAAAGNAAVAAVPGLRSVFLKEFQLDNYGLSKRPDSAGPKEWTSQPLDWLT</sequence>
<feature type="region of interest" description="Disordered" evidence="1">
    <location>
        <begin position="1"/>
        <end position="70"/>
    </location>
</feature>
<reference evidence="2 3" key="1">
    <citation type="journal article" date="2023" name="Nucleic Acids Res.">
        <title>The hologenome of Daphnia magna reveals possible DNA methylation and microbiome-mediated evolution of the host genome.</title>
        <authorList>
            <person name="Chaturvedi A."/>
            <person name="Li X."/>
            <person name="Dhandapani V."/>
            <person name="Marshall H."/>
            <person name="Kissane S."/>
            <person name="Cuenca-Cambronero M."/>
            <person name="Asole G."/>
            <person name="Calvet F."/>
            <person name="Ruiz-Romero M."/>
            <person name="Marangio P."/>
            <person name="Guigo R."/>
            <person name="Rago D."/>
            <person name="Mirbahai L."/>
            <person name="Eastwood N."/>
            <person name="Colbourne J.K."/>
            <person name="Zhou J."/>
            <person name="Mallon E."/>
            <person name="Orsini L."/>
        </authorList>
    </citation>
    <scope>NUCLEOTIDE SEQUENCE [LARGE SCALE GENOMIC DNA]</scope>
    <source>
        <strain evidence="2">LRV0_1</strain>
    </source>
</reference>
<name>A0ABQ9ZYA8_9CRUS</name>
<accession>A0ABQ9ZYA8</accession>